<feature type="transmembrane region" description="Helical" evidence="6">
    <location>
        <begin position="309"/>
        <end position="332"/>
    </location>
</feature>
<evidence type="ECO:0000313" key="7">
    <source>
        <dbReference type="EMBL" id="KYQ94256.1"/>
    </source>
</evidence>
<comment type="similarity">
    <text evidence="2">Belongs to the CorA metal ion transporter (MIT) (TC 1.A.35) family.</text>
</comment>
<feature type="transmembrane region" description="Helical" evidence="6">
    <location>
        <begin position="344"/>
        <end position="365"/>
    </location>
</feature>
<accession>A0A151ZJY1</accession>
<name>A0A151ZJY1_TIELA</name>
<dbReference type="InterPro" id="IPR044089">
    <property type="entry name" value="Alr1-like"/>
</dbReference>
<dbReference type="SUPFAM" id="SSF144083">
    <property type="entry name" value="Magnesium transport protein CorA, transmembrane region"/>
    <property type="match status" value="1"/>
</dbReference>
<protein>
    <submittedName>
        <fullName evidence="7">Putative CorA family magnesium ion transporter</fullName>
    </submittedName>
</protein>
<dbReference type="Gene3D" id="3.30.460.20">
    <property type="entry name" value="CorA soluble domain-like"/>
    <property type="match status" value="1"/>
</dbReference>
<dbReference type="InParanoid" id="A0A151ZJY1"/>
<dbReference type="PANTHER" id="PTHR21535:SF51">
    <property type="entry name" value="MANGANESE RESISTANCE PROTEIN MNR2"/>
    <property type="match status" value="1"/>
</dbReference>
<dbReference type="Pfam" id="PF01544">
    <property type="entry name" value="CorA"/>
    <property type="match status" value="1"/>
</dbReference>
<gene>
    <name evidence="7" type="ORF">DLAC_04553</name>
</gene>
<comment type="subcellular location">
    <subcellularLocation>
        <location evidence="1">Membrane</location>
        <topology evidence="1">Multi-pass membrane protein</topology>
    </subcellularLocation>
</comment>
<dbReference type="EMBL" id="LODT01000022">
    <property type="protein sequence ID" value="KYQ94256.1"/>
    <property type="molecule type" value="Genomic_DNA"/>
</dbReference>
<keyword evidence="4 6" id="KW-1133">Transmembrane helix</keyword>
<dbReference type="InterPro" id="IPR002523">
    <property type="entry name" value="MgTranspt_CorA/ZnTranspt_ZntB"/>
</dbReference>
<keyword evidence="8" id="KW-1185">Reference proteome</keyword>
<evidence type="ECO:0000256" key="2">
    <source>
        <dbReference type="ARBA" id="ARBA00009765"/>
    </source>
</evidence>
<evidence type="ECO:0000256" key="6">
    <source>
        <dbReference type="SAM" id="Phobius"/>
    </source>
</evidence>
<dbReference type="CDD" id="cd12829">
    <property type="entry name" value="Alr1p-like"/>
    <property type="match status" value="1"/>
</dbReference>
<sequence length="371" mass="42618">MSSLPMDNINPPVVTYPSNDLDDNEIIFSKGKHITVTNQFTCEPKAISFDKLKDFLNDQIVEKSKGHYWIDLQGLDENEISEVCDIMGVHNLTKKDIIKQETREKCEFFSNHIFMVINEIHYAEGSNVLVEETLNVVLFSRFIFTFHSDIMVSTYQVLRMMKYTTDEGLPNAPWMIYAYLDGIVDLYIDLVDKIMMETQSLDELVLVLSGMKQNELFTRIGLAGRRVTNLHSGVFGKSEIISVLLRDEKFIPTELLRYLRNVQDHVLRMLQKLNLTQRLLGNLNNIYMARVSLEVSDASNSVNRNMRKFTAISSIFIPMTLVTGIMGMNVRIPGMVGFPTGDSYWYFIGLMLIMLSFALTVTIIFKRIGWI</sequence>
<evidence type="ECO:0000256" key="3">
    <source>
        <dbReference type="ARBA" id="ARBA00022692"/>
    </source>
</evidence>
<dbReference type="OrthoDB" id="29879at2759"/>
<dbReference type="PANTHER" id="PTHR21535">
    <property type="entry name" value="MAGNESIUM AND COBALT TRANSPORT PROTEIN/MITOCHONDRIAL IMPORT INNER MEMBRANE TRANSLOCASE SUBUNIT TIM8"/>
    <property type="match status" value="1"/>
</dbReference>
<dbReference type="Gene3D" id="1.20.58.340">
    <property type="entry name" value="Magnesium transport protein CorA, transmembrane region"/>
    <property type="match status" value="2"/>
</dbReference>
<dbReference type="SUPFAM" id="SSF143865">
    <property type="entry name" value="CorA soluble domain-like"/>
    <property type="match status" value="1"/>
</dbReference>
<dbReference type="GO" id="GO:0015095">
    <property type="term" value="F:magnesium ion transmembrane transporter activity"/>
    <property type="evidence" value="ECO:0007669"/>
    <property type="project" value="InterPro"/>
</dbReference>
<dbReference type="FunCoup" id="A0A151ZJY1">
    <property type="interactions" value="40"/>
</dbReference>
<keyword evidence="3 6" id="KW-0812">Transmembrane</keyword>
<evidence type="ECO:0000256" key="1">
    <source>
        <dbReference type="ARBA" id="ARBA00004141"/>
    </source>
</evidence>
<proteinExistence type="inferred from homology"/>
<dbReference type="Proteomes" id="UP000076078">
    <property type="component" value="Unassembled WGS sequence"/>
</dbReference>
<dbReference type="AlphaFoldDB" id="A0A151ZJY1"/>
<evidence type="ECO:0000256" key="5">
    <source>
        <dbReference type="ARBA" id="ARBA00023136"/>
    </source>
</evidence>
<keyword evidence="5 6" id="KW-0472">Membrane</keyword>
<reference evidence="7 8" key="1">
    <citation type="submission" date="2015-12" db="EMBL/GenBank/DDBJ databases">
        <title>Dictyostelia acquired genes for synthesis and detection of signals that induce cell-type specialization by lateral gene transfer from prokaryotes.</title>
        <authorList>
            <person name="Gloeckner G."/>
            <person name="Schaap P."/>
        </authorList>
    </citation>
    <scope>NUCLEOTIDE SEQUENCE [LARGE SCALE GENOMIC DNA]</scope>
    <source>
        <strain evidence="7 8">TK</strain>
    </source>
</reference>
<evidence type="ECO:0000256" key="4">
    <source>
        <dbReference type="ARBA" id="ARBA00022989"/>
    </source>
</evidence>
<comment type="caution">
    <text evidence="7">The sequence shown here is derived from an EMBL/GenBank/DDBJ whole genome shotgun (WGS) entry which is preliminary data.</text>
</comment>
<dbReference type="OMA" id="ETGEVMC"/>
<dbReference type="GO" id="GO:0016020">
    <property type="term" value="C:membrane"/>
    <property type="evidence" value="ECO:0007669"/>
    <property type="project" value="UniProtKB-SubCell"/>
</dbReference>
<dbReference type="InterPro" id="IPR045863">
    <property type="entry name" value="CorA_TM1_TM2"/>
</dbReference>
<dbReference type="InterPro" id="IPR045861">
    <property type="entry name" value="CorA_cytoplasmic_dom"/>
</dbReference>
<dbReference type="GO" id="GO:0010961">
    <property type="term" value="P:intracellular magnesium ion homeostasis"/>
    <property type="evidence" value="ECO:0007669"/>
    <property type="project" value="TreeGrafter"/>
</dbReference>
<organism evidence="7 8">
    <name type="scientific">Tieghemostelium lacteum</name>
    <name type="common">Slime mold</name>
    <name type="synonym">Dictyostelium lacteum</name>
    <dbReference type="NCBI Taxonomy" id="361077"/>
    <lineage>
        <taxon>Eukaryota</taxon>
        <taxon>Amoebozoa</taxon>
        <taxon>Evosea</taxon>
        <taxon>Eumycetozoa</taxon>
        <taxon>Dictyostelia</taxon>
        <taxon>Dictyosteliales</taxon>
        <taxon>Raperosteliaceae</taxon>
        <taxon>Tieghemostelium</taxon>
    </lineage>
</organism>
<evidence type="ECO:0000313" key="8">
    <source>
        <dbReference type="Proteomes" id="UP000076078"/>
    </source>
</evidence>
<dbReference type="STRING" id="361077.A0A151ZJY1"/>